<accession>A0A086JQ56</accession>
<dbReference type="Proteomes" id="UP000028837">
    <property type="component" value="Unassembled WGS sequence"/>
</dbReference>
<organism evidence="1 2">
    <name type="scientific">Toxoplasma gondii GAB2-2007-GAL-DOM2</name>
    <dbReference type="NCBI Taxonomy" id="1130820"/>
    <lineage>
        <taxon>Eukaryota</taxon>
        <taxon>Sar</taxon>
        <taxon>Alveolata</taxon>
        <taxon>Apicomplexa</taxon>
        <taxon>Conoidasida</taxon>
        <taxon>Coccidia</taxon>
        <taxon>Eucoccidiorida</taxon>
        <taxon>Eimeriorina</taxon>
        <taxon>Sarcocystidae</taxon>
        <taxon>Toxoplasma</taxon>
    </lineage>
</organism>
<dbReference type="EMBL" id="AHZU02001257">
    <property type="protein sequence ID" value="KFG34274.1"/>
    <property type="molecule type" value="Genomic_DNA"/>
</dbReference>
<name>A0A086JQ56_TOXGO</name>
<sequence length="83" mass="9173">MCTAGSNHCDGVCNRLESRHLCAQRVFRMSTSGSGDVTARTVADAEKRHHACTCTAQNVIYTVLCISMPVPLQWLKELPPLKR</sequence>
<proteinExistence type="predicted"/>
<protein>
    <submittedName>
        <fullName evidence="1">Uncharacterized protein</fullName>
    </submittedName>
</protein>
<evidence type="ECO:0000313" key="1">
    <source>
        <dbReference type="EMBL" id="KFG34274.1"/>
    </source>
</evidence>
<reference evidence="1 2" key="1">
    <citation type="submission" date="2014-02" db="EMBL/GenBank/DDBJ databases">
        <authorList>
            <person name="Sibley D."/>
            <person name="Venepally P."/>
            <person name="Karamycheva S."/>
            <person name="Hadjithomas M."/>
            <person name="Khan A."/>
            <person name="Brunk B."/>
            <person name="Roos D."/>
            <person name="Caler E."/>
            <person name="Lorenzi H."/>
        </authorList>
    </citation>
    <scope>NUCLEOTIDE SEQUENCE [LARGE SCALE GENOMIC DNA]</scope>
    <source>
        <strain evidence="1 2">GAB2-2007-GAL-DOM2</strain>
    </source>
</reference>
<evidence type="ECO:0000313" key="2">
    <source>
        <dbReference type="Proteomes" id="UP000028837"/>
    </source>
</evidence>
<dbReference type="AlphaFoldDB" id="A0A086JQ56"/>
<comment type="caution">
    <text evidence="1">The sequence shown here is derived from an EMBL/GenBank/DDBJ whole genome shotgun (WGS) entry which is preliminary data.</text>
</comment>
<gene>
    <name evidence="1" type="ORF">TGDOM2_277685</name>
</gene>
<dbReference type="VEuPathDB" id="ToxoDB:TGDOM2_277685"/>